<feature type="chain" id="PRO_5015626379" evidence="2">
    <location>
        <begin position="17"/>
        <end position="342"/>
    </location>
</feature>
<evidence type="ECO:0000313" key="4">
    <source>
        <dbReference type="Proteomes" id="UP000245207"/>
    </source>
</evidence>
<comment type="caution">
    <text evidence="3">The sequence shown here is derived from an EMBL/GenBank/DDBJ whole genome shotgun (WGS) entry which is preliminary data.</text>
</comment>
<keyword evidence="4" id="KW-1185">Reference proteome</keyword>
<organism evidence="3 4">
    <name type="scientific">Artemisia annua</name>
    <name type="common">Sweet wormwood</name>
    <dbReference type="NCBI Taxonomy" id="35608"/>
    <lineage>
        <taxon>Eukaryota</taxon>
        <taxon>Viridiplantae</taxon>
        <taxon>Streptophyta</taxon>
        <taxon>Embryophyta</taxon>
        <taxon>Tracheophyta</taxon>
        <taxon>Spermatophyta</taxon>
        <taxon>Magnoliopsida</taxon>
        <taxon>eudicotyledons</taxon>
        <taxon>Gunneridae</taxon>
        <taxon>Pentapetalae</taxon>
        <taxon>asterids</taxon>
        <taxon>campanulids</taxon>
        <taxon>Asterales</taxon>
        <taxon>Asteraceae</taxon>
        <taxon>Asteroideae</taxon>
        <taxon>Anthemideae</taxon>
        <taxon>Artemisiinae</taxon>
        <taxon>Artemisia</taxon>
    </lineage>
</organism>
<dbReference type="PANTHER" id="PTHR45000:SF5">
    <property type="entry name" value="CHAPERONE DNAJ-DOMAIN SUPERFAMILY PROTEIN"/>
    <property type="match status" value="1"/>
</dbReference>
<feature type="region of interest" description="Disordered" evidence="1">
    <location>
        <begin position="172"/>
        <end position="193"/>
    </location>
</feature>
<feature type="compositionally biased region" description="Polar residues" evidence="1">
    <location>
        <begin position="172"/>
        <end position="187"/>
    </location>
</feature>
<dbReference type="STRING" id="35608.A0A2U1NCB4"/>
<sequence length="342" mass="41253">MRLWGILIFAIIGATATTFAVAQMRRSAEWFSSQYSTSHSSFKGATGGSSRSSFKDEARRRYGRRLKEEYEEELERVERIRRMQRIFNRERNKHRRGYERWREDTSAEYHFYNHFHQDDWYWKTDTTYGSWSNYREPHQTPANYSLSHHYAVLGLSRLHKCGGVQNGFPLSTSHSSFKGATGGSSRSSFKDEARRRYGRRLKEEYEEELERVERIRRMQRIFNRERNKHRRGYERWREDTSAEYHFYNHFHQDDWYWKTDTTYGSWSNYREPHQTPANYSLSHHYAVLGLSSRKALLILDRGHMWILRYVLLSTIFSDVAEARFKEVMTSYEAIKSERKNMN</sequence>
<protein>
    <submittedName>
        <fullName evidence="3">Uncharacterized protein</fullName>
    </submittedName>
</protein>
<dbReference type="OrthoDB" id="10250354at2759"/>
<name>A0A2U1NCB4_ARTAN</name>
<proteinExistence type="predicted"/>
<keyword evidence="2" id="KW-0732">Signal</keyword>
<dbReference type="Proteomes" id="UP000245207">
    <property type="component" value="Unassembled WGS sequence"/>
</dbReference>
<dbReference type="EMBL" id="PKPP01003136">
    <property type="protein sequence ID" value="PWA71100.1"/>
    <property type="molecule type" value="Genomic_DNA"/>
</dbReference>
<evidence type="ECO:0000256" key="2">
    <source>
        <dbReference type="SAM" id="SignalP"/>
    </source>
</evidence>
<feature type="signal peptide" evidence="2">
    <location>
        <begin position="1"/>
        <end position="16"/>
    </location>
</feature>
<accession>A0A2U1NCB4</accession>
<evidence type="ECO:0000313" key="3">
    <source>
        <dbReference type="EMBL" id="PWA71100.1"/>
    </source>
</evidence>
<evidence type="ECO:0000256" key="1">
    <source>
        <dbReference type="SAM" id="MobiDB-lite"/>
    </source>
</evidence>
<reference evidence="3 4" key="1">
    <citation type="journal article" date="2018" name="Mol. Plant">
        <title>The genome of Artemisia annua provides insight into the evolution of Asteraceae family and artemisinin biosynthesis.</title>
        <authorList>
            <person name="Shen Q."/>
            <person name="Zhang L."/>
            <person name="Liao Z."/>
            <person name="Wang S."/>
            <person name="Yan T."/>
            <person name="Shi P."/>
            <person name="Liu M."/>
            <person name="Fu X."/>
            <person name="Pan Q."/>
            <person name="Wang Y."/>
            <person name="Lv Z."/>
            <person name="Lu X."/>
            <person name="Zhang F."/>
            <person name="Jiang W."/>
            <person name="Ma Y."/>
            <person name="Chen M."/>
            <person name="Hao X."/>
            <person name="Li L."/>
            <person name="Tang Y."/>
            <person name="Lv G."/>
            <person name="Zhou Y."/>
            <person name="Sun X."/>
            <person name="Brodelius P.E."/>
            <person name="Rose J.K.C."/>
            <person name="Tang K."/>
        </authorList>
    </citation>
    <scope>NUCLEOTIDE SEQUENCE [LARGE SCALE GENOMIC DNA]</scope>
    <source>
        <strain evidence="4">cv. Huhao1</strain>
        <tissue evidence="3">Leaf</tissue>
    </source>
</reference>
<gene>
    <name evidence="3" type="ORF">CTI12_AA282670</name>
</gene>
<dbReference type="PANTHER" id="PTHR45000">
    <property type="entry name" value="CHAPERONE DNAJ-DOMAIN SUPERFAMILY PROTEIN"/>
    <property type="match status" value="1"/>
</dbReference>
<dbReference type="AlphaFoldDB" id="A0A2U1NCB4"/>